<proteinExistence type="predicted"/>
<accession>A0ABQ9IML0</accession>
<comment type="caution">
    <text evidence="2">The sequence shown here is derived from an EMBL/GenBank/DDBJ whole genome shotgun (WGS) entry which is preliminary data.</text>
</comment>
<sequence length="121" mass="13459">MGFTRYLSLYYEEEVARWLRRAPGGFTTSFFHVYTLFGAAYQQAATMNTAVNVFKASGIRCSLSHFIATSNRSPKILCTGKPHFRVPTLDSVTETDPKTAAFPCISPKDASPFPQPAKDEK</sequence>
<organism evidence="2 3">
    <name type="scientific">Dryococelus australis</name>
    <dbReference type="NCBI Taxonomy" id="614101"/>
    <lineage>
        <taxon>Eukaryota</taxon>
        <taxon>Metazoa</taxon>
        <taxon>Ecdysozoa</taxon>
        <taxon>Arthropoda</taxon>
        <taxon>Hexapoda</taxon>
        <taxon>Insecta</taxon>
        <taxon>Pterygota</taxon>
        <taxon>Neoptera</taxon>
        <taxon>Polyneoptera</taxon>
        <taxon>Phasmatodea</taxon>
        <taxon>Verophasmatodea</taxon>
        <taxon>Anareolatae</taxon>
        <taxon>Phasmatidae</taxon>
        <taxon>Eurycanthinae</taxon>
        <taxon>Dryococelus</taxon>
    </lineage>
</organism>
<keyword evidence="3" id="KW-1185">Reference proteome</keyword>
<feature type="region of interest" description="Disordered" evidence="1">
    <location>
        <begin position="100"/>
        <end position="121"/>
    </location>
</feature>
<dbReference type="EMBL" id="JARBHB010000001">
    <property type="protein sequence ID" value="KAJ8897727.1"/>
    <property type="molecule type" value="Genomic_DNA"/>
</dbReference>
<evidence type="ECO:0000313" key="3">
    <source>
        <dbReference type="Proteomes" id="UP001159363"/>
    </source>
</evidence>
<name>A0ABQ9IML0_9NEOP</name>
<dbReference type="Proteomes" id="UP001159363">
    <property type="component" value="Chromosome 1"/>
</dbReference>
<protein>
    <submittedName>
        <fullName evidence="2">Uncharacterized protein</fullName>
    </submittedName>
</protein>
<evidence type="ECO:0000256" key="1">
    <source>
        <dbReference type="SAM" id="MobiDB-lite"/>
    </source>
</evidence>
<evidence type="ECO:0000313" key="2">
    <source>
        <dbReference type="EMBL" id="KAJ8897727.1"/>
    </source>
</evidence>
<gene>
    <name evidence="2" type="ORF">PR048_003077</name>
</gene>
<reference evidence="2 3" key="1">
    <citation type="submission" date="2023-02" db="EMBL/GenBank/DDBJ databases">
        <title>LHISI_Scaffold_Assembly.</title>
        <authorList>
            <person name="Stuart O.P."/>
            <person name="Cleave R."/>
            <person name="Magrath M.J.L."/>
            <person name="Mikheyev A.S."/>
        </authorList>
    </citation>
    <scope>NUCLEOTIDE SEQUENCE [LARGE SCALE GENOMIC DNA]</scope>
    <source>
        <strain evidence="2">Daus_M_001</strain>
        <tissue evidence="2">Leg muscle</tissue>
    </source>
</reference>